<dbReference type="VEuPathDB" id="FungiDB:BO78DRAFT_418883"/>
<keyword evidence="1" id="KW-0732">Signal</keyword>
<gene>
    <name evidence="2" type="ORF">BO78DRAFT_418883</name>
</gene>
<sequence length="87" mass="9657">MKLSLITVALLGLAMAAPPEQNTGDVGITDVPDDGTIVIADCGDRCRHDRHCRGSHHRCHECHKRHGEEWGRCRRRRSDADDGDNDA</sequence>
<feature type="signal peptide" evidence="1">
    <location>
        <begin position="1"/>
        <end position="16"/>
    </location>
</feature>
<name>A0A319ERF7_ASPSB</name>
<feature type="chain" id="PRO_5016327554" evidence="1">
    <location>
        <begin position="17"/>
        <end position="87"/>
    </location>
</feature>
<reference evidence="2 3" key="1">
    <citation type="submission" date="2018-02" db="EMBL/GenBank/DDBJ databases">
        <title>The genomes of Aspergillus section Nigri reveals drivers in fungal speciation.</title>
        <authorList>
            <consortium name="DOE Joint Genome Institute"/>
            <person name="Vesth T.C."/>
            <person name="Nybo J."/>
            <person name="Theobald S."/>
            <person name="Brandl J."/>
            <person name="Frisvad J.C."/>
            <person name="Nielsen K.F."/>
            <person name="Lyhne E.K."/>
            <person name="Kogle M.E."/>
            <person name="Kuo A."/>
            <person name="Riley R."/>
            <person name="Clum A."/>
            <person name="Nolan M."/>
            <person name="Lipzen A."/>
            <person name="Salamov A."/>
            <person name="Henrissat B."/>
            <person name="Wiebenga A."/>
            <person name="De vries R.P."/>
            <person name="Grigoriev I.V."/>
            <person name="Mortensen U.H."/>
            <person name="Andersen M.R."/>
            <person name="Baker S.E."/>
        </authorList>
    </citation>
    <scope>NUCLEOTIDE SEQUENCE [LARGE SCALE GENOMIC DNA]</scope>
    <source>
        <strain evidence="2 3">CBS 121057</strain>
    </source>
</reference>
<evidence type="ECO:0000256" key="1">
    <source>
        <dbReference type="SAM" id="SignalP"/>
    </source>
</evidence>
<keyword evidence="3" id="KW-1185">Reference proteome</keyword>
<dbReference type="OrthoDB" id="4482998at2759"/>
<protein>
    <submittedName>
        <fullName evidence="2">Uncharacterized protein</fullName>
    </submittedName>
</protein>
<accession>A0A319ERF7</accession>
<dbReference type="Proteomes" id="UP000248423">
    <property type="component" value="Unassembled WGS sequence"/>
</dbReference>
<evidence type="ECO:0000313" key="3">
    <source>
        <dbReference type="Proteomes" id="UP000248423"/>
    </source>
</evidence>
<dbReference type="EMBL" id="KZ826351">
    <property type="protein sequence ID" value="PYI06234.1"/>
    <property type="molecule type" value="Genomic_DNA"/>
</dbReference>
<dbReference type="AlphaFoldDB" id="A0A319ERF7"/>
<evidence type="ECO:0000313" key="2">
    <source>
        <dbReference type="EMBL" id="PYI06234.1"/>
    </source>
</evidence>
<organism evidence="2 3">
    <name type="scientific">Aspergillus sclerotiicarbonarius (strain CBS 121057 / IBT 28362)</name>
    <dbReference type="NCBI Taxonomy" id="1448318"/>
    <lineage>
        <taxon>Eukaryota</taxon>
        <taxon>Fungi</taxon>
        <taxon>Dikarya</taxon>
        <taxon>Ascomycota</taxon>
        <taxon>Pezizomycotina</taxon>
        <taxon>Eurotiomycetes</taxon>
        <taxon>Eurotiomycetidae</taxon>
        <taxon>Eurotiales</taxon>
        <taxon>Aspergillaceae</taxon>
        <taxon>Aspergillus</taxon>
        <taxon>Aspergillus subgen. Circumdati</taxon>
    </lineage>
</organism>
<proteinExistence type="predicted"/>